<keyword evidence="7" id="KW-1185">Reference proteome</keyword>
<sequence length="553" mass="54237">MRRAGAARSSLLGGVLLFALLLALLAFAAPARAATFTVNSAEDAPDTNPGDGACATVGGDCTLRAAVQETNALAGADAVNVPAGDYALTVRNADVDPISAPGGAPENASATGDLDVTGELTLSGAGADATTVDAAQVLDRVLDVRPGARATVSGLTLTGGNGGTSATLPVPPLGSAQRGGGVQNGGTLALDLARVSANNADFGGGVSNSGSLTVRRSTVEGNRAFFGGGVDSFGTLAVERSAILGNEAVRGEDAGGVGGGVRSANAFARLTNTTVAENTAGERGGGVANVSGEIEATNLTVNDNEAPEGASLLSTGDGVGTSLANTILSGPGTGENCAGVGIGSRGGNLSSDGSCGLRASGDRENADPLLGPLGKNGGPTESYVPQAESPAIDGGVNGPCPATDQRDVERPRDGDGDGRFLCDTGSVETDGPLAPSQPEPAAPDACTITGTPGNDILRGTAGRDVICALGGDDRIDGFGGDDVLRGGPGNDVVYGGDGNDTLVGGPGRDALYGQRGNDTLDARDGVRRNDTANGGTGRDTCRADAGDVRRNCP</sequence>
<dbReference type="RefSeq" id="WP_038680240.1">
    <property type="nucleotide sequence ID" value="NZ_CP007514.1"/>
</dbReference>
<dbReference type="NCBIfam" id="NF041518">
    <property type="entry name" value="choice_anch_Q"/>
    <property type="match status" value="1"/>
</dbReference>
<accession>A0A023X0N8</accession>
<dbReference type="STRING" id="42256.RradSPS_0326"/>
<feature type="compositionally biased region" description="Basic and acidic residues" evidence="3">
    <location>
        <begin position="518"/>
        <end position="530"/>
    </location>
</feature>
<evidence type="ECO:0000256" key="3">
    <source>
        <dbReference type="SAM" id="MobiDB-lite"/>
    </source>
</evidence>
<evidence type="ECO:0000313" key="7">
    <source>
        <dbReference type="Proteomes" id="UP000025229"/>
    </source>
</evidence>
<feature type="compositionally biased region" description="Basic and acidic residues" evidence="3">
    <location>
        <begin position="404"/>
        <end position="420"/>
    </location>
</feature>
<dbReference type="GO" id="GO:0005576">
    <property type="term" value="C:extracellular region"/>
    <property type="evidence" value="ECO:0007669"/>
    <property type="project" value="UniProtKB-SubCell"/>
</dbReference>
<dbReference type="eggNOG" id="COG5492">
    <property type="taxonomic scope" value="Bacteria"/>
</dbReference>
<dbReference type="PRINTS" id="PR00313">
    <property type="entry name" value="CABNDNGRPT"/>
</dbReference>
<evidence type="ECO:0000313" key="6">
    <source>
        <dbReference type="EMBL" id="MDX5893022.1"/>
    </source>
</evidence>
<dbReference type="EMBL" id="JAWXXX010000001">
    <property type="protein sequence ID" value="MDX5893022.1"/>
    <property type="molecule type" value="Genomic_DNA"/>
</dbReference>
<dbReference type="Pfam" id="PF00353">
    <property type="entry name" value="HemolysinCabind"/>
    <property type="match status" value="2"/>
</dbReference>
<dbReference type="Proteomes" id="UP000025229">
    <property type="component" value="Chromosome"/>
</dbReference>
<dbReference type="PANTHER" id="PTHR38340:SF1">
    <property type="entry name" value="S-LAYER PROTEIN"/>
    <property type="match status" value="1"/>
</dbReference>
<dbReference type="GO" id="GO:0005509">
    <property type="term" value="F:calcium ion binding"/>
    <property type="evidence" value="ECO:0007669"/>
    <property type="project" value="InterPro"/>
</dbReference>
<comment type="subcellular location">
    <subcellularLocation>
        <location evidence="1">Secreted</location>
    </subcellularLocation>
</comment>
<gene>
    <name evidence="5" type="ORF">RradSPS_0326</name>
    <name evidence="6" type="ORF">SIL72_03155</name>
</gene>
<dbReference type="SUPFAM" id="SSF51120">
    <property type="entry name" value="beta-Roll"/>
    <property type="match status" value="1"/>
</dbReference>
<dbReference type="PATRIC" id="fig|42256.3.peg.330"/>
<feature type="compositionally biased region" description="Basic and acidic residues" evidence="3">
    <location>
        <begin position="539"/>
        <end position="553"/>
    </location>
</feature>
<evidence type="ECO:0000256" key="1">
    <source>
        <dbReference type="ARBA" id="ARBA00004613"/>
    </source>
</evidence>
<keyword evidence="2" id="KW-0964">Secreted</keyword>
<dbReference type="InterPro" id="IPR011049">
    <property type="entry name" value="Serralysin-like_metalloprot_C"/>
</dbReference>
<dbReference type="NCBIfam" id="TIGR04214">
    <property type="entry name" value="CSLREA_Nterm"/>
    <property type="match status" value="1"/>
</dbReference>
<feature type="region of interest" description="Disordered" evidence="3">
    <location>
        <begin position="506"/>
        <end position="553"/>
    </location>
</feature>
<feature type="signal peptide" evidence="4">
    <location>
        <begin position="1"/>
        <end position="33"/>
    </location>
</feature>
<reference evidence="5 7" key="1">
    <citation type="submission" date="2014-03" db="EMBL/GenBank/DDBJ databases">
        <title>Complete genome sequence of the Radio-Resistant Rubrobacter radiotolerans RSPS-4.</title>
        <authorList>
            <person name="Egas C.C."/>
            <person name="Barroso C.C."/>
            <person name="Froufe H.J.C."/>
            <person name="Pacheco J.J."/>
            <person name="Albuquerque L.L."/>
            <person name="da Costa M.M.S."/>
        </authorList>
    </citation>
    <scope>NUCLEOTIDE SEQUENCE [LARGE SCALE GENOMIC DNA]</scope>
    <source>
        <strain evidence="5 7">RSPS-4</strain>
    </source>
</reference>
<dbReference type="PROSITE" id="PS00330">
    <property type="entry name" value="HEMOLYSIN_CALCIUM"/>
    <property type="match status" value="1"/>
</dbReference>
<dbReference type="InterPro" id="IPR018511">
    <property type="entry name" value="Hemolysin-typ_Ca-bd_CS"/>
</dbReference>
<reference evidence="6" key="2">
    <citation type="submission" date="2023-11" db="EMBL/GenBank/DDBJ databases">
        <title>MicrobeMod: A computational toolkit for identifying prokaryotic methylation and restriction-modification with nanopore sequencing.</title>
        <authorList>
            <person name="Crits-Christoph A."/>
            <person name="Kang S.C."/>
            <person name="Lee H."/>
            <person name="Ostrov N."/>
        </authorList>
    </citation>
    <scope>NUCLEOTIDE SEQUENCE</scope>
    <source>
        <strain evidence="6">ATCC 51242</strain>
    </source>
</reference>
<dbReference type="InterPro" id="IPR001343">
    <property type="entry name" value="Hemolysn_Ca-bd"/>
</dbReference>
<dbReference type="PANTHER" id="PTHR38340">
    <property type="entry name" value="S-LAYER PROTEIN"/>
    <property type="match status" value="1"/>
</dbReference>
<protein>
    <submittedName>
        <fullName evidence="5">CSLREA domain</fullName>
    </submittedName>
    <submittedName>
        <fullName evidence="6">Choice-of-anchor Q domain-containing protein</fullName>
    </submittedName>
</protein>
<feature type="chain" id="PRO_5001527445" evidence="4">
    <location>
        <begin position="34"/>
        <end position="553"/>
    </location>
</feature>
<dbReference type="KEGG" id="rrd:RradSPS_0326"/>
<dbReference type="HOGENOM" id="CLU_492484_0_0_11"/>
<name>A0A023X0N8_RUBRA</name>
<dbReference type="eggNOG" id="COG2931">
    <property type="taxonomic scope" value="Bacteria"/>
</dbReference>
<evidence type="ECO:0000313" key="5">
    <source>
        <dbReference type="EMBL" id="AHY45609.1"/>
    </source>
</evidence>
<feature type="region of interest" description="Disordered" evidence="3">
    <location>
        <begin position="353"/>
        <end position="441"/>
    </location>
</feature>
<dbReference type="SUPFAM" id="SSF51126">
    <property type="entry name" value="Pectin lyase-like"/>
    <property type="match status" value="1"/>
</dbReference>
<organism evidence="5 7">
    <name type="scientific">Rubrobacter radiotolerans</name>
    <name type="common">Arthrobacter radiotolerans</name>
    <dbReference type="NCBI Taxonomy" id="42256"/>
    <lineage>
        <taxon>Bacteria</taxon>
        <taxon>Bacillati</taxon>
        <taxon>Actinomycetota</taxon>
        <taxon>Rubrobacteria</taxon>
        <taxon>Rubrobacterales</taxon>
        <taxon>Rubrobacteraceae</taxon>
        <taxon>Rubrobacter</taxon>
    </lineage>
</organism>
<proteinExistence type="predicted"/>
<dbReference type="InterPro" id="IPR026457">
    <property type="entry name" value="CSLREA_Nterm"/>
</dbReference>
<dbReference type="InterPro" id="IPR011050">
    <property type="entry name" value="Pectin_lyase_fold/virulence"/>
</dbReference>
<dbReference type="AlphaFoldDB" id="A0A023X0N8"/>
<keyword evidence="4" id="KW-0732">Signal</keyword>
<dbReference type="Gene3D" id="2.150.10.10">
    <property type="entry name" value="Serralysin-like metalloprotease, C-terminal"/>
    <property type="match status" value="2"/>
</dbReference>
<dbReference type="InterPro" id="IPR050557">
    <property type="entry name" value="RTX_toxin/Mannuronan_C5-epim"/>
</dbReference>
<evidence type="ECO:0000256" key="4">
    <source>
        <dbReference type="SAM" id="SignalP"/>
    </source>
</evidence>
<dbReference type="EMBL" id="CP007514">
    <property type="protein sequence ID" value="AHY45609.1"/>
    <property type="molecule type" value="Genomic_DNA"/>
</dbReference>
<dbReference type="InterPro" id="IPR059226">
    <property type="entry name" value="Choice_anch_Q_dom"/>
</dbReference>
<dbReference type="Proteomes" id="UP001281130">
    <property type="component" value="Unassembled WGS sequence"/>
</dbReference>
<evidence type="ECO:0000256" key="2">
    <source>
        <dbReference type="ARBA" id="ARBA00022525"/>
    </source>
</evidence>